<protein>
    <recommendedName>
        <fullName evidence="6">DNA-directed RNA polymerase subunit</fullName>
    </recommendedName>
</protein>
<comment type="similarity">
    <text evidence="2">Belongs to the eukaryotic RPB7/RPC8 RNA polymerase subunit family.</text>
</comment>
<dbReference type="Pfam" id="PF08292">
    <property type="entry name" value="RNA_pol_Rbc25"/>
    <property type="match status" value="1"/>
</dbReference>
<proteinExistence type="inferred from homology"/>
<keyword evidence="4 6" id="KW-0804">Transcription</keyword>
<dbReference type="CDD" id="cd04330">
    <property type="entry name" value="RNAP_III_Rpc25_N"/>
    <property type="match status" value="1"/>
</dbReference>
<keyword evidence="3 6" id="KW-0240">DNA-directed RNA polymerase</keyword>
<evidence type="ECO:0000313" key="10">
    <source>
        <dbReference type="Proteomes" id="UP000799441"/>
    </source>
</evidence>
<dbReference type="InterPro" id="IPR045113">
    <property type="entry name" value="Rpb7-like"/>
</dbReference>
<dbReference type="InterPro" id="IPR012340">
    <property type="entry name" value="NA-bd_OB-fold"/>
</dbReference>
<feature type="domain" description="RNA polymerase Rpb7-like N-terminal" evidence="7">
    <location>
        <begin position="9"/>
        <end position="64"/>
    </location>
</feature>
<evidence type="ECO:0000256" key="3">
    <source>
        <dbReference type="ARBA" id="ARBA00022478"/>
    </source>
</evidence>
<feature type="domain" description="RNA polymerase III subunit Rpc25" evidence="8">
    <location>
        <begin position="83"/>
        <end position="205"/>
    </location>
</feature>
<dbReference type="PANTHER" id="PTHR12709:SF1">
    <property type="entry name" value="DNA-DIRECTED RNA POLYMERASE III SUBUNIT RPC8"/>
    <property type="match status" value="1"/>
</dbReference>
<name>A0A9P4QHF4_9PEZI</name>
<dbReference type="Proteomes" id="UP000799441">
    <property type="component" value="Unassembled WGS sequence"/>
</dbReference>
<keyword evidence="10" id="KW-1185">Reference proteome</keyword>
<dbReference type="InterPro" id="IPR036898">
    <property type="entry name" value="RNA_pol_Rpb7-like_N_sf"/>
</dbReference>
<dbReference type="AlphaFoldDB" id="A0A9P4QHF4"/>
<dbReference type="Pfam" id="PF03876">
    <property type="entry name" value="SHS2_Rpb7-N"/>
    <property type="match status" value="1"/>
</dbReference>
<dbReference type="EMBL" id="MU003769">
    <property type="protein sequence ID" value="KAF2724941.1"/>
    <property type="molecule type" value="Genomic_DNA"/>
</dbReference>
<evidence type="ECO:0000256" key="6">
    <source>
        <dbReference type="RuleBase" id="RU369086"/>
    </source>
</evidence>
<accession>A0A9P4QHF4</accession>
<evidence type="ECO:0000256" key="5">
    <source>
        <dbReference type="ARBA" id="ARBA00023242"/>
    </source>
</evidence>
<evidence type="ECO:0000313" key="9">
    <source>
        <dbReference type="EMBL" id="KAF2724941.1"/>
    </source>
</evidence>
<dbReference type="InterPro" id="IPR013238">
    <property type="entry name" value="RNA_pol_III_Rbc25"/>
</dbReference>
<comment type="caution">
    <text evidence="9">The sequence shown here is derived from an EMBL/GenBank/DDBJ whole genome shotgun (WGS) entry which is preliminary data.</text>
</comment>
<keyword evidence="5 6" id="KW-0539">Nucleus</keyword>
<dbReference type="SUPFAM" id="SSF88798">
    <property type="entry name" value="N-terminal, heterodimerisation domain of RBP7 (RpoE)"/>
    <property type="match status" value="1"/>
</dbReference>
<sequence>MYILVTVADVVQIPPNDFSKASTRAIEDWINNKYADKVVHKVGLVIGLHSIITTSEGLIGHGTGIVNVNVDFRLIVFRPFKGEILRGTITGSQMQEGITLSMDFFEDITVPPSLLYDGTTFGTEDGEELFVWHADDGEGGVNDYYFDQAEKCLWRAENEEWYDLSPQQQKPPEMMDEAEQAEGRKVPYRIVGSMLHSGLGPTLWWLGEEDVAAEQEDDGVEVEGAEVNGS</sequence>
<dbReference type="GO" id="GO:0055029">
    <property type="term" value="C:nuclear DNA-directed RNA polymerase complex"/>
    <property type="evidence" value="ECO:0007669"/>
    <property type="project" value="UniProtKB-ARBA"/>
</dbReference>
<reference evidence="9" key="1">
    <citation type="journal article" date="2020" name="Stud. Mycol.">
        <title>101 Dothideomycetes genomes: a test case for predicting lifestyles and emergence of pathogens.</title>
        <authorList>
            <person name="Haridas S."/>
            <person name="Albert R."/>
            <person name="Binder M."/>
            <person name="Bloem J."/>
            <person name="Labutti K."/>
            <person name="Salamov A."/>
            <person name="Andreopoulos B."/>
            <person name="Baker S."/>
            <person name="Barry K."/>
            <person name="Bills G."/>
            <person name="Bluhm B."/>
            <person name="Cannon C."/>
            <person name="Castanera R."/>
            <person name="Culley D."/>
            <person name="Daum C."/>
            <person name="Ezra D."/>
            <person name="Gonzalez J."/>
            <person name="Henrissat B."/>
            <person name="Kuo A."/>
            <person name="Liang C."/>
            <person name="Lipzen A."/>
            <person name="Lutzoni F."/>
            <person name="Magnuson J."/>
            <person name="Mondo S."/>
            <person name="Nolan M."/>
            <person name="Ohm R."/>
            <person name="Pangilinan J."/>
            <person name="Park H.-J."/>
            <person name="Ramirez L."/>
            <person name="Alfaro M."/>
            <person name="Sun H."/>
            <person name="Tritt A."/>
            <person name="Yoshinaga Y."/>
            <person name="Zwiers L.-H."/>
            <person name="Turgeon B."/>
            <person name="Goodwin S."/>
            <person name="Spatafora J."/>
            <person name="Crous P."/>
            <person name="Grigoriev I."/>
        </authorList>
    </citation>
    <scope>NUCLEOTIDE SEQUENCE</scope>
    <source>
        <strain evidence="9">CBS 116435</strain>
    </source>
</reference>
<dbReference type="GO" id="GO:0005666">
    <property type="term" value="C:RNA polymerase III complex"/>
    <property type="evidence" value="ECO:0007669"/>
    <property type="project" value="TreeGrafter"/>
</dbReference>
<organism evidence="9 10">
    <name type="scientific">Polychaeton citri CBS 116435</name>
    <dbReference type="NCBI Taxonomy" id="1314669"/>
    <lineage>
        <taxon>Eukaryota</taxon>
        <taxon>Fungi</taxon>
        <taxon>Dikarya</taxon>
        <taxon>Ascomycota</taxon>
        <taxon>Pezizomycotina</taxon>
        <taxon>Dothideomycetes</taxon>
        <taxon>Dothideomycetidae</taxon>
        <taxon>Capnodiales</taxon>
        <taxon>Capnodiaceae</taxon>
        <taxon>Polychaeton</taxon>
    </lineage>
</organism>
<dbReference type="Gene3D" id="2.40.50.140">
    <property type="entry name" value="Nucleic acid-binding proteins"/>
    <property type="match status" value="1"/>
</dbReference>
<evidence type="ECO:0000256" key="4">
    <source>
        <dbReference type="ARBA" id="ARBA00023163"/>
    </source>
</evidence>
<dbReference type="GO" id="GO:0006384">
    <property type="term" value="P:transcription initiation at RNA polymerase III promoter"/>
    <property type="evidence" value="ECO:0007669"/>
    <property type="project" value="TreeGrafter"/>
</dbReference>
<dbReference type="OrthoDB" id="10256606at2759"/>
<dbReference type="Gene3D" id="3.30.1490.120">
    <property type="entry name" value="RNA polymerase Rpb7-like, N-terminal domain"/>
    <property type="match status" value="1"/>
</dbReference>
<comment type="function">
    <text evidence="6">DNA-dependent RNA polymerase which catalyzes the transcription of DNA into RNA using the four ribonucleoside triphosphates as substrates.</text>
</comment>
<evidence type="ECO:0000259" key="8">
    <source>
        <dbReference type="Pfam" id="PF08292"/>
    </source>
</evidence>
<evidence type="ECO:0000256" key="2">
    <source>
        <dbReference type="ARBA" id="ARBA00009307"/>
    </source>
</evidence>
<evidence type="ECO:0000259" key="7">
    <source>
        <dbReference type="Pfam" id="PF03876"/>
    </source>
</evidence>
<comment type="subcellular location">
    <subcellularLocation>
        <location evidence="1 6">Nucleus</location>
    </subcellularLocation>
</comment>
<evidence type="ECO:0000256" key="1">
    <source>
        <dbReference type="ARBA" id="ARBA00004123"/>
    </source>
</evidence>
<dbReference type="InterPro" id="IPR005576">
    <property type="entry name" value="Rpb7-like_N"/>
</dbReference>
<gene>
    <name evidence="9" type="ORF">K431DRAFT_343415</name>
</gene>
<dbReference type="PANTHER" id="PTHR12709">
    <property type="entry name" value="DNA-DIRECTED RNA POLYMERASE II, III"/>
    <property type="match status" value="1"/>
</dbReference>